<accession>A0A2B8BL60</accession>
<proteinExistence type="predicted"/>
<keyword evidence="2" id="KW-1185">Reference proteome</keyword>
<dbReference type="InterPro" id="IPR037479">
    <property type="entry name" value="Tauto_MSAD"/>
</dbReference>
<dbReference type="SUPFAM" id="SSF55331">
    <property type="entry name" value="Tautomerase/MIF"/>
    <property type="match status" value="1"/>
</dbReference>
<dbReference type="Pfam" id="PF14552">
    <property type="entry name" value="Tautomerase_2"/>
    <property type="match status" value="1"/>
</dbReference>
<name>A0A2B8BL60_9PROT</name>
<dbReference type="AlphaFoldDB" id="A0A2B8BL60"/>
<gene>
    <name evidence="1" type="ORF">CRT60_04675</name>
</gene>
<evidence type="ECO:0000313" key="1">
    <source>
        <dbReference type="EMBL" id="PGH58459.1"/>
    </source>
</evidence>
<dbReference type="InterPro" id="IPR014347">
    <property type="entry name" value="Tautomerase/MIF_sf"/>
</dbReference>
<dbReference type="EMBL" id="PDKW01000038">
    <property type="protein sequence ID" value="PGH58459.1"/>
    <property type="molecule type" value="Genomic_DNA"/>
</dbReference>
<sequence>MPFTRISLLAGKSPAYLAALSDSLDRALVDCFEVPENDRFVAIHQHQPHELVFDRTYRGGPRSDDFIVFHITTGKLRSPETKARFYQRLVETLAASPGVRPEDVMIVIADSTFEDWSFASGVSAGLPAQEARP</sequence>
<dbReference type="OrthoDB" id="9804765at2"/>
<evidence type="ECO:0000313" key="2">
    <source>
        <dbReference type="Proteomes" id="UP000225379"/>
    </source>
</evidence>
<dbReference type="Proteomes" id="UP000225379">
    <property type="component" value="Unassembled WGS sequence"/>
</dbReference>
<dbReference type="PANTHER" id="PTHR38460">
    <property type="entry name" value="TAUTOMERASE YOLI-RELATED"/>
    <property type="match status" value="1"/>
</dbReference>
<organism evidence="1 2">
    <name type="scientific">Azospirillum palustre</name>
    <dbReference type="NCBI Taxonomy" id="2044885"/>
    <lineage>
        <taxon>Bacteria</taxon>
        <taxon>Pseudomonadati</taxon>
        <taxon>Pseudomonadota</taxon>
        <taxon>Alphaproteobacteria</taxon>
        <taxon>Rhodospirillales</taxon>
        <taxon>Azospirillaceae</taxon>
        <taxon>Azospirillum</taxon>
    </lineage>
</organism>
<dbReference type="RefSeq" id="WP_098735289.1">
    <property type="nucleotide sequence ID" value="NZ_PDKW01000038.1"/>
</dbReference>
<comment type="caution">
    <text evidence="1">The sequence shown here is derived from an EMBL/GenBank/DDBJ whole genome shotgun (WGS) entry which is preliminary data.</text>
</comment>
<dbReference type="PANTHER" id="PTHR38460:SF1">
    <property type="entry name" value="TAUTOMERASE YOLI-RELATED"/>
    <property type="match status" value="1"/>
</dbReference>
<reference evidence="2" key="1">
    <citation type="submission" date="2017-10" db="EMBL/GenBank/DDBJ databases">
        <authorList>
            <person name="Kravchenko I.K."/>
            <person name="Grouzdev D.S."/>
        </authorList>
    </citation>
    <scope>NUCLEOTIDE SEQUENCE [LARGE SCALE GENOMIC DNA]</scope>
    <source>
        <strain evidence="2">B2</strain>
    </source>
</reference>
<protein>
    <submittedName>
        <fullName evidence="1">Tautomerase family protein</fullName>
    </submittedName>
</protein>
<dbReference type="Gene3D" id="3.30.429.10">
    <property type="entry name" value="Macrophage Migration Inhibitory Factor"/>
    <property type="match status" value="1"/>
</dbReference>